<protein>
    <recommendedName>
        <fullName evidence="5">Heme-binding protein 2</fullName>
    </recommendedName>
</protein>
<dbReference type="SUPFAM" id="SSF55136">
    <property type="entry name" value="Probable bacterial effector-binding domain"/>
    <property type="match status" value="1"/>
</dbReference>
<evidence type="ECO:0000256" key="1">
    <source>
        <dbReference type="ARBA" id="ARBA00009817"/>
    </source>
</evidence>
<dbReference type="Proteomes" id="UP001567538">
    <property type="component" value="Unassembled WGS sequence"/>
</dbReference>
<organism evidence="3 4">
    <name type="scientific">Salvia divinorum</name>
    <name type="common">Maria pastora</name>
    <name type="synonym">Diviner's sage</name>
    <dbReference type="NCBI Taxonomy" id="28513"/>
    <lineage>
        <taxon>Eukaryota</taxon>
        <taxon>Viridiplantae</taxon>
        <taxon>Streptophyta</taxon>
        <taxon>Embryophyta</taxon>
        <taxon>Tracheophyta</taxon>
        <taxon>Spermatophyta</taxon>
        <taxon>Magnoliopsida</taxon>
        <taxon>eudicotyledons</taxon>
        <taxon>Gunneridae</taxon>
        <taxon>Pentapetalae</taxon>
        <taxon>asterids</taxon>
        <taxon>lamiids</taxon>
        <taxon>Lamiales</taxon>
        <taxon>Lamiaceae</taxon>
        <taxon>Nepetoideae</taxon>
        <taxon>Mentheae</taxon>
        <taxon>Salviinae</taxon>
        <taxon>Salvia</taxon>
        <taxon>Salvia subgen. Calosphace</taxon>
    </lineage>
</organism>
<dbReference type="EMBL" id="JBEAFC010000003">
    <property type="protein sequence ID" value="KAL1561742.1"/>
    <property type="molecule type" value="Genomic_DNA"/>
</dbReference>
<name>A0ABD1HZ38_SALDI</name>
<evidence type="ECO:0000256" key="2">
    <source>
        <dbReference type="SAM" id="SignalP"/>
    </source>
</evidence>
<dbReference type="InterPro" id="IPR006917">
    <property type="entry name" value="SOUL_heme-bd"/>
</dbReference>
<feature type="signal peptide" evidence="2">
    <location>
        <begin position="1"/>
        <end position="22"/>
    </location>
</feature>
<dbReference type="AlphaFoldDB" id="A0ABD1HZ38"/>
<comment type="similarity">
    <text evidence="1">Belongs to the HEBP family.</text>
</comment>
<sequence>MSTKALCLLIIFSCIVVQECKGRETRGYGGNGPPVQCNKVDCPSFTVIHSEKEIEIRQYKPAVWVTALSVVQSSIQAGIDKGGEVLYNYFFEENNGFVDIMSDRGPVLMMDVLNSTYTVYYYIPTKYQEGGIPDPLDPDVVQVTLPKSRYAAVRRVDGEVIDNLVLSQVDILRNNLKRTSYKFATDPHQFTYVMYDQQNWAQGYEVLIWLN</sequence>
<comment type="caution">
    <text evidence="3">The sequence shown here is derived from an EMBL/GenBank/DDBJ whole genome shotgun (WGS) entry which is preliminary data.</text>
</comment>
<gene>
    <name evidence="3" type="ORF">AAHA92_04407</name>
</gene>
<keyword evidence="2" id="KW-0732">Signal</keyword>
<dbReference type="Gene3D" id="3.20.80.10">
    <property type="entry name" value="Regulatory factor, effector binding domain"/>
    <property type="match status" value="1"/>
</dbReference>
<dbReference type="PANTHER" id="PTHR11220:SF59">
    <property type="entry name" value="HEME-BINDING PROTEIN 2-LIKE"/>
    <property type="match status" value="1"/>
</dbReference>
<evidence type="ECO:0000313" key="3">
    <source>
        <dbReference type="EMBL" id="KAL1561742.1"/>
    </source>
</evidence>
<feature type="chain" id="PRO_5044819750" description="Heme-binding protein 2" evidence="2">
    <location>
        <begin position="23"/>
        <end position="211"/>
    </location>
</feature>
<dbReference type="Pfam" id="PF04832">
    <property type="entry name" value="SOUL"/>
    <property type="match status" value="1"/>
</dbReference>
<proteinExistence type="inferred from homology"/>
<keyword evidence="4" id="KW-1185">Reference proteome</keyword>
<accession>A0ABD1HZ38</accession>
<evidence type="ECO:0000313" key="4">
    <source>
        <dbReference type="Proteomes" id="UP001567538"/>
    </source>
</evidence>
<dbReference type="PANTHER" id="PTHR11220">
    <property type="entry name" value="HEME-BINDING PROTEIN-RELATED"/>
    <property type="match status" value="1"/>
</dbReference>
<reference evidence="3 4" key="1">
    <citation type="submission" date="2024-06" db="EMBL/GenBank/DDBJ databases">
        <title>A chromosome level genome sequence of Diviner's sage (Salvia divinorum).</title>
        <authorList>
            <person name="Ford S.A."/>
            <person name="Ro D.-K."/>
            <person name="Ness R.W."/>
            <person name="Phillips M.A."/>
        </authorList>
    </citation>
    <scope>NUCLEOTIDE SEQUENCE [LARGE SCALE GENOMIC DNA]</scope>
    <source>
        <strain evidence="3">SAF-2024a</strain>
        <tissue evidence="3">Leaf</tissue>
    </source>
</reference>
<evidence type="ECO:0008006" key="5">
    <source>
        <dbReference type="Google" id="ProtNLM"/>
    </source>
</evidence>
<dbReference type="InterPro" id="IPR011256">
    <property type="entry name" value="Reg_factor_effector_dom_sf"/>
</dbReference>